<dbReference type="Gene3D" id="3.40.50.720">
    <property type="entry name" value="NAD(P)-binding Rossmann-like Domain"/>
    <property type="match status" value="1"/>
</dbReference>
<organism evidence="2">
    <name type="scientific">Athelia psychrophila</name>
    <dbReference type="NCBI Taxonomy" id="1759441"/>
    <lineage>
        <taxon>Eukaryota</taxon>
        <taxon>Fungi</taxon>
        <taxon>Dikarya</taxon>
        <taxon>Basidiomycota</taxon>
        <taxon>Agaricomycotina</taxon>
        <taxon>Agaricomycetes</taxon>
        <taxon>Agaricomycetidae</taxon>
        <taxon>Atheliales</taxon>
        <taxon>Atheliaceae</taxon>
        <taxon>Athelia</taxon>
    </lineage>
</organism>
<evidence type="ECO:0000313" key="2">
    <source>
        <dbReference type="EMBL" id="KZP33524.1"/>
    </source>
</evidence>
<dbReference type="EMBL" id="KV417482">
    <property type="protein sequence ID" value="KZP33524.1"/>
    <property type="molecule type" value="Genomic_DNA"/>
</dbReference>
<dbReference type="SUPFAM" id="SSF51735">
    <property type="entry name" value="NAD(P)-binding Rossmann-fold domains"/>
    <property type="match status" value="1"/>
</dbReference>
<dbReference type="STRING" id="436010.A0A166W9H6"/>
<dbReference type="GO" id="GO:0005739">
    <property type="term" value="C:mitochondrion"/>
    <property type="evidence" value="ECO:0007669"/>
    <property type="project" value="TreeGrafter"/>
</dbReference>
<accession>A0A166W9H6</accession>
<gene>
    <name evidence="2" type="ORF">FIBSPDRAFT_1036070</name>
</gene>
<dbReference type="AlphaFoldDB" id="A0A166W9H6"/>
<dbReference type="PANTHER" id="PTHR12126">
    <property type="entry name" value="NADH-UBIQUINONE OXIDOREDUCTASE 39 KDA SUBUNIT-RELATED"/>
    <property type="match status" value="1"/>
</dbReference>
<dbReference type="Pfam" id="PF13460">
    <property type="entry name" value="NAD_binding_10"/>
    <property type="match status" value="1"/>
</dbReference>
<protein>
    <submittedName>
        <fullName evidence="2">NAD(P)-binding protein</fullName>
    </submittedName>
</protein>
<dbReference type="InterPro" id="IPR036291">
    <property type="entry name" value="NAD(P)-bd_dom_sf"/>
</dbReference>
<name>A0A166W9H6_9AGAM</name>
<sequence>MLSSSSKLLRLQRIAGPVGKRAIHDLVTPVPGGRPHISAGTPGYSAVSGHVVTVFGSTGFLGRYVVSKLGKMGTQVVVPYREEDEKRHLKPMGDLGQIVPMEWDIRSDEMIAECLRHSDIVYNLVGRDYETKNFKYSDVHAKGAQRIARIAAESGVSRLIHLSHLNASHDSKSSFLRSKAEGEELVKEAFPAATIIRPGAMYGFEDRLLTNMAYWPMWWQVNGGQTKMRPTHVIDVAQALANMMHSPRAEGTFSLPGPTEYTIEYLLELVQSVAYLEPSSIPYLPKPVMMAMAKLAQLPWWPMVSPDELQRRYIDDAAVEGDWNLFGVKPTHVEDHALSYVRRFRSADNFTRPLVIPARDVVG</sequence>
<reference evidence="2" key="1">
    <citation type="journal article" date="2016" name="Mol. Biol. Evol.">
        <title>Comparative Genomics of Early-Diverging Mushroom-Forming Fungi Provides Insights into the Origins of Lignocellulose Decay Capabilities.</title>
        <authorList>
            <person name="Nagy L.G."/>
            <person name="Riley R."/>
            <person name="Tritt A."/>
            <person name="Adam C."/>
            <person name="Daum C."/>
            <person name="Floudas D."/>
            <person name="Sun H."/>
            <person name="Yadav J.S."/>
            <person name="Pangilinan J."/>
            <person name="Larsson K.H."/>
            <person name="Matsuura K."/>
            <person name="Barry K."/>
            <person name="Labutti K."/>
            <person name="Kuo R."/>
            <person name="Ohm R.A."/>
            <person name="Bhattacharya S.S."/>
            <person name="Shirouzu T."/>
            <person name="Yoshinaga Y."/>
            <person name="Martin F.M."/>
            <person name="Grigoriev I.V."/>
            <person name="Hibbett D.S."/>
        </authorList>
    </citation>
    <scope>NUCLEOTIDE SEQUENCE [LARGE SCALE GENOMIC DNA]</scope>
    <source>
        <strain evidence="2">CBS 109695</strain>
    </source>
</reference>
<dbReference type="InterPro" id="IPR016040">
    <property type="entry name" value="NAD(P)-bd_dom"/>
</dbReference>
<evidence type="ECO:0000259" key="1">
    <source>
        <dbReference type="Pfam" id="PF13460"/>
    </source>
</evidence>
<dbReference type="CDD" id="cd05271">
    <property type="entry name" value="NDUFA9_like_SDR_a"/>
    <property type="match status" value="1"/>
</dbReference>
<dbReference type="OrthoDB" id="275457at2759"/>
<feature type="domain" description="NAD(P)-binding" evidence="1">
    <location>
        <begin position="56"/>
        <end position="246"/>
    </location>
</feature>
<proteinExistence type="predicted"/>
<dbReference type="PANTHER" id="PTHR12126:SF11">
    <property type="entry name" value="NADH DEHYDROGENASE [UBIQUINONE] 1 ALPHA SUBCOMPLEX SUBUNIT 9, MITOCHONDRIAL"/>
    <property type="match status" value="1"/>
</dbReference>
<dbReference type="GO" id="GO:0044877">
    <property type="term" value="F:protein-containing complex binding"/>
    <property type="evidence" value="ECO:0007669"/>
    <property type="project" value="TreeGrafter"/>
</dbReference>
<dbReference type="InterPro" id="IPR051207">
    <property type="entry name" value="ComplexI_NDUFA9_subunit"/>
</dbReference>